<evidence type="ECO:0000259" key="5">
    <source>
        <dbReference type="Pfam" id="PF14378"/>
    </source>
</evidence>
<dbReference type="CDD" id="cd03386">
    <property type="entry name" value="PAP2_Aur1_like"/>
    <property type="match status" value="1"/>
</dbReference>
<dbReference type="InterPro" id="IPR026841">
    <property type="entry name" value="Aur1/Ipt1"/>
</dbReference>
<evidence type="ECO:0000256" key="3">
    <source>
        <dbReference type="ARBA" id="ARBA00022989"/>
    </source>
</evidence>
<dbReference type="InterPro" id="IPR036938">
    <property type="entry name" value="PAP2/HPO_sf"/>
</dbReference>
<comment type="caution">
    <text evidence="6">The sequence shown here is derived from an EMBL/GenBank/DDBJ whole genome shotgun (WGS) entry which is preliminary data.</text>
</comment>
<dbReference type="AlphaFoldDB" id="A0A7C1FRR4"/>
<keyword evidence="2" id="KW-0812">Transmembrane</keyword>
<keyword evidence="4" id="KW-0472">Membrane</keyword>
<dbReference type="InterPro" id="IPR052185">
    <property type="entry name" value="IPC_Synthase-Related"/>
</dbReference>
<protein>
    <submittedName>
        <fullName evidence="6">Phosphatase PAP2 family protein</fullName>
    </submittedName>
</protein>
<name>A0A7C1FRR4_THERO</name>
<feature type="domain" description="Inositolphosphotransferase Aur1/Ipt1" evidence="5">
    <location>
        <begin position="43"/>
        <end position="223"/>
    </location>
</feature>
<dbReference type="EMBL" id="DSJL01000011">
    <property type="protein sequence ID" value="HEF66241.1"/>
    <property type="molecule type" value="Genomic_DNA"/>
</dbReference>
<organism evidence="6">
    <name type="scientific">Thermomicrobium roseum</name>
    <dbReference type="NCBI Taxonomy" id="500"/>
    <lineage>
        <taxon>Bacteria</taxon>
        <taxon>Pseudomonadati</taxon>
        <taxon>Thermomicrobiota</taxon>
        <taxon>Thermomicrobia</taxon>
        <taxon>Thermomicrobiales</taxon>
        <taxon>Thermomicrobiaceae</taxon>
        <taxon>Thermomicrobium</taxon>
    </lineage>
</organism>
<evidence type="ECO:0000256" key="2">
    <source>
        <dbReference type="ARBA" id="ARBA00022692"/>
    </source>
</evidence>
<dbReference type="PANTHER" id="PTHR31310:SF7">
    <property type="entry name" value="PA-PHOSPHATASE RELATED-FAMILY PROTEIN DDB_G0268928"/>
    <property type="match status" value="1"/>
</dbReference>
<evidence type="ECO:0000256" key="1">
    <source>
        <dbReference type="ARBA" id="ARBA00004141"/>
    </source>
</evidence>
<dbReference type="GO" id="GO:0016020">
    <property type="term" value="C:membrane"/>
    <property type="evidence" value="ECO:0007669"/>
    <property type="project" value="UniProtKB-SubCell"/>
</dbReference>
<keyword evidence="3" id="KW-1133">Transmembrane helix</keyword>
<comment type="subcellular location">
    <subcellularLocation>
        <location evidence="1">Membrane</location>
        <topology evidence="1">Multi-pass membrane protein</topology>
    </subcellularLocation>
</comment>
<reference evidence="6" key="1">
    <citation type="journal article" date="2020" name="mSystems">
        <title>Genome- and Community-Level Interaction Insights into Carbon Utilization and Element Cycling Functions of Hydrothermarchaeota in Hydrothermal Sediment.</title>
        <authorList>
            <person name="Zhou Z."/>
            <person name="Liu Y."/>
            <person name="Xu W."/>
            <person name="Pan J."/>
            <person name="Luo Z.H."/>
            <person name="Li M."/>
        </authorList>
    </citation>
    <scope>NUCLEOTIDE SEQUENCE [LARGE SCALE GENOMIC DNA]</scope>
    <source>
        <strain evidence="6">SpSt-222</strain>
    </source>
</reference>
<evidence type="ECO:0000256" key="4">
    <source>
        <dbReference type="ARBA" id="ARBA00023136"/>
    </source>
</evidence>
<dbReference type="SUPFAM" id="SSF48317">
    <property type="entry name" value="Acid phosphatase/Vanadium-dependent haloperoxidase"/>
    <property type="match status" value="1"/>
</dbReference>
<dbReference type="Pfam" id="PF14378">
    <property type="entry name" value="PAP2_3"/>
    <property type="match status" value="1"/>
</dbReference>
<gene>
    <name evidence="6" type="ORF">ENP47_11700</name>
</gene>
<sequence>MQPRIRVALLEFGLMASLFGLYYVTRGIAAGRAYDAFQNAFLVMRIEQALGLDVEQAVQAFVLANPIVTTVLNTVYTYTHLWTVVLFGVWTFFFVPERYREVRATFLAILGVGLLSYTLFPLAPPRFFPWRGFVDTLALSRGVNYDHPGIATLYNPFAAMPSLHVAFSVFVCVGLFRLSQSWLLRSLGLGHVLLMTFAVIGTGNHYVLDCLAGTVLAVSAWYLVPRLLARAGDNRVPVPLPAELPSRHRLLG</sequence>
<evidence type="ECO:0000313" key="6">
    <source>
        <dbReference type="EMBL" id="HEF66241.1"/>
    </source>
</evidence>
<proteinExistence type="predicted"/>
<dbReference type="PANTHER" id="PTHR31310">
    <property type="match status" value="1"/>
</dbReference>
<accession>A0A7C1FRR4</accession>
<dbReference type="Gene3D" id="1.20.144.10">
    <property type="entry name" value="Phosphatidic acid phosphatase type 2/haloperoxidase"/>
    <property type="match status" value="1"/>
</dbReference>